<evidence type="ECO:0000256" key="4">
    <source>
        <dbReference type="ARBA" id="ARBA00022801"/>
    </source>
</evidence>
<evidence type="ECO:0000256" key="7">
    <source>
        <dbReference type="ARBA" id="ARBA00023157"/>
    </source>
</evidence>
<dbReference type="Pfam" id="PF00112">
    <property type="entry name" value="Peptidase_C1"/>
    <property type="match status" value="1"/>
</dbReference>
<evidence type="ECO:0000313" key="12">
    <source>
        <dbReference type="Proteomes" id="UP000355283"/>
    </source>
</evidence>
<dbReference type="GO" id="GO:0006508">
    <property type="term" value="P:proteolysis"/>
    <property type="evidence" value="ECO:0007669"/>
    <property type="project" value="UniProtKB-KW"/>
</dbReference>
<dbReference type="SMART" id="SM00737">
    <property type="entry name" value="ML"/>
    <property type="match status" value="1"/>
</dbReference>
<keyword evidence="2" id="KW-0645">Protease</keyword>
<dbReference type="OrthoDB" id="640249at2759"/>
<dbReference type="CDD" id="cd02620">
    <property type="entry name" value="Peptidase_C1A_CathepsinB"/>
    <property type="match status" value="1"/>
</dbReference>
<accession>A0A4D9D552</accession>
<keyword evidence="5" id="KW-0788">Thiol protease</keyword>
<dbReference type="InterPro" id="IPR014756">
    <property type="entry name" value="Ig_E-set"/>
</dbReference>
<evidence type="ECO:0000256" key="6">
    <source>
        <dbReference type="ARBA" id="ARBA00023145"/>
    </source>
</evidence>
<evidence type="ECO:0000256" key="3">
    <source>
        <dbReference type="ARBA" id="ARBA00022729"/>
    </source>
</evidence>
<evidence type="ECO:0000259" key="9">
    <source>
        <dbReference type="SMART" id="SM00645"/>
    </source>
</evidence>
<dbReference type="GO" id="GO:0008234">
    <property type="term" value="F:cysteine-type peptidase activity"/>
    <property type="evidence" value="ECO:0007669"/>
    <property type="project" value="UniProtKB-KW"/>
</dbReference>
<gene>
    <name evidence="11" type="ORF">NSK_004880</name>
</gene>
<dbReference type="InterPro" id="IPR025660">
    <property type="entry name" value="Pept_his_AS"/>
</dbReference>
<evidence type="ECO:0008006" key="13">
    <source>
        <dbReference type="Google" id="ProtNLM"/>
    </source>
</evidence>
<dbReference type="Gene3D" id="2.60.40.770">
    <property type="match status" value="1"/>
</dbReference>
<comment type="caution">
    <text evidence="11">The sequence shown here is derived from an EMBL/GenBank/DDBJ whole genome shotgun (WGS) entry which is preliminary data.</text>
</comment>
<dbReference type="FunFam" id="3.90.70.10:FF:000031">
    <property type="entry name" value="Cathepsin B"/>
    <property type="match status" value="1"/>
</dbReference>
<keyword evidence="4" id="KW-0378">Hydrolase</keyword>
<dbReference type="EMBL" id="SDOX01000021">
    <property type="protein sequence ID" value="TFJ83778.1"/>
    <property type="molecule type" value="Genomic_DNA"/>
</dbReference>
<evidence type="ECO:0000256" key="8">
    <source>
        <dbReference type="SAM" id="SignalP"/>
    </source>
</evidence>
<evidence type="ECO:0000259" key="10">
    <source>
        <dbReference type="SMART" id="SM00737"/>
    </source>
</evidence>
<proteinExistence type="inferred from homology"/>
<feature type="chain" id="PRO_5020022992" description="Peptidase C1A papain C-terminal domain-containing protein" evidence="8">
    <location>
        <begin position="25"/>
        <end position="491"/>
    </location>
</feature>
<feature type="domain" description="Peptidase C1A papain C-terminal" evidence="9">
    <location>
        <begin position="231"/>
        <end position="490"/>
    </location>
</feature>
<sequence>MAIPASARILTVVVGAALFLCCRAVDVPFATCSTTDALGVSKVVMSEWPLHPGHPVTLSVAFSPLQDIVLGTQLTAKVFIQNMQVFEHSVDMCSETSLTCPLKAGEDMQVSASQTLPEGIPPVSGLKVVVQATDDTGVISCIEVELELAVGEYSLDHLSRLSAIDSALVTDILMAGTTWTPHFSPRFAGATLKQAQGLMGTWLRGHPLHMTLKLKEIVMGPAALNGENVTIPEVFDAREAWPECAELIGRVKDQSACGSCWAFASSAAFEDRMCIAHGSKDLLSPTDTLACCTGMACGFSQGCNGGQPAGAWSFFASQGVVSGGLFEEVGTGTTCMPYPFLTCAHHVEPTEELPACPAEDFETPRCRHTCSEELYEENYSADKRMAKHGYSVSANVEEIQKEIMESGPVSAAFTVYQDFLTYSGEGVYQHVTGAPLGGHAVKLIGWGSDNGTPYWLVVNSWNKAWGDEGLFRIIRGQDECGFESDITAGSV</sequence>
<dbReference type="InterPro" id="IPR000169">
    <property type="entry name" value="Pept_cys_AS"/>
</dbReference>
<evidence type="ECO:0000256" key="5">
    <source>
        <dbReference type="ARBA" id="ARBA00022807"/>
    </source>
</evidence>
<dbReference type="SUPFAM" id="SSF54001">
    <property type="entry name" value="Cysteine proteinases"/>
    <property type="match status" value="1"/>
</dbReference>
<protein>
    <recommendedName>
        <fullName evidence="13">Peptidase C1A papain C-terminal domain-containing protein</fullName>
    </recommendedName>
</protein>
<feature type="domain" description="MD-2-related lipid-recognition" evidence="10">
    <location>
        <begin position="29"/>
        <end position="146"/>
    </location>
</feature>
<dbReference type="InterPro" id="IPR003172">
    <property type="entry name" value="ML_dom"/>
</dbReference>
<evidence type="ECO:0000313" key="11">
    <source>
        <dbReference type="EMBL" id="TFJ83778.1"/>
    </source>
</evidence>
<keyword evidence="7" id="KW-1015">Disulfide bond</keyword>
<dbReference type="Pfam" id="PF02221">
    <property type="entry name" value="E1_DerP2_DerF2"/>
    <property type="match status" value="1"/>
</dbReference>
<organism evidence="11 12">
    <name type="scientific">Nannochloropsis salina CCMP1776</name>
    <dbReference type="NCBI Taxonomy" id="1027361"/>
    <lineage>
        <taxon>Eukaryota</taxon>
        <taxon>Sar</taxon>
        <taxon>Stramenopiles</taxon>
        <taxon>Ochrophyta</taxon>
        <taxon>Eustigmatophyceae</taxon>
        <taxon>Eustigmatales</taxon>
        <taxon>Monodopsidaceae</taxon>
        <taxon>Microchloropsis</taxon>
        <taxon>Microchloropsis salina</taxon>
    </lineage>
</organism>
<evidence type="ECO:0000256" key="1">
    <source>
        <dbReference type="ARBA" id="ARBA00008455"/>
    </source>
</evidence>
<dbReference type="AlphaFoldDB" id="A0A4D9D552"/>
<keyword evidence="3 8" id="KW-0732">Signal</keyword>
<keyword evidence="12" id="KW-1185">Reference proteome</keyword>
<dbReference type="SMART" id="SM00645">
    <property type="entry name" value="Pept_C1"/>
    <property type="match status" value="1"/>
</dbReference>
<dbReference type="PANTHER" id="PTHR12411">
    <property type="entry name" value="CYSTEINE PROTEASE FAMILY C1-RELATED"/>
    <property type="match status" value="1"/>
</dbReference>
<keyword evidence="6" id="KW-0865">Zymogen</keyword>
<evidence type="ECO:0000256" key="2">
    <source>
        <dbReference type="ARBA" id="ARBA00022670"/>
    </source>
</evidence>
<dbReference type="SUPFAM" id="SSF81296">
    <property type="entry name" value="E set domains"/>
    <property type="match status" value="1"/>
</dbReference>
<dbReference type="Proteomes" id="UP000355283">
    <property type="component" value="Unassembled WGS sequence"/>
</dbReference>
<name>A0A4D9D552_9STRA</name>
<dbReference type="PROSITE" id="PS00139">
    <property type="entry name" value="THIOL_PROTEASE_CYS"/>
    <property type="match status" value="1"/>
</dbReference>
<dbReference type="InterPro" id="IPR013128">
    <property type="entry name" value="Peptidase_C1A"/>
</dbReference>
<dbReference type="PROSITE" id="PS00639">
    <property type="entry name" value="THIOL_PROTEASE_HIS"/>
    <property type="match status" value="1"/>
</dbReference>
<dbReference type="InterPro" id="IPR000668">
    <property type="entry name" value="Peptidase_C1A_C"/>
</dbReference>
<feature type="signal peptide" evidence="8">
    <location>
        <begin position="1"/>
        <end position="24"/>
    </location>
</feature>
<dbReference type="Gene3D" id="3.90.70.10">
    <property type="entry name" value="Cysteine proteinases"/>
    <property type="match status" value="1"/>
</dbReference>
<comment type="similarity">
    <text evidence="1">Belongs to the peptidase C1 family.</text>
</comment>
<dbReference type="PRINTS" id="PR00705">
    <property type="entry name" value="PAPAIN"/>
</dbReference>
<reference evidence="11 12" key="1">
    <citation type="submission" date="2019-01" db="EMBL/GenBank/DDBJ databases">
        <title>Nuclear Genome Assembly of the Microalgal Biofuel strain Nannochloropsis salina CCMP1776.</title>
        <authorList>
            <person name="Hovde B."/>
        </authorList>
    </citation>
    <scope>NUCLEOTIDE SEQUENCE [LARGE SCALE GENOMIC DNA]</scope>
    <source>
        <strain evidence="11 12">CCMP1776</strain>
    </source>
</reference>
<dbReference type="InterPro" id="IPR038765">
    <property type="entry name" value="Papain-like_cys_pep_sf"/>
</dbReference>